<dbReference type="Proteomes" id="UP000236919">
    <property type="component" value="Unassembled WGS sequence"/>
</dbReference>
<gene>
    <name evidence="1" type="ORF">CYD53_13135</name>
</gene>
<dbReference type="EMBL" id="PQFZ01000031">
    <property type="protein sequence ID" value="POR45668.1"/>
    <property type="molecule type" value="Genomic_DNA"/>
</dbReference>
<keyword evidence="2" id="KW-1185">Reference proteome</keyword>
<evidence type="ECO:0000313" key="1">
    <source>
        <dbReference type="EMBL" id="POR45668.1"/>
    </source>
</evidence>
<proteinExistence type="predicted"/>
<organism evidence="1 2">
    <name type="scientific">Bosea psychrotolerans</name>
    <dbReference type="NCBI Taxonomy" id="1871628"/>
    <lineage>
        <taxon>Bacteria</taxon>
        <taxon>Pseudomonadati</taxon>
        <taxon>Pseudomonadota</taxon>
        <taxon>Alphaproteobacteria</taxon>
        <taxon>Hyphomicrobiales</taxon>
        <taxon>Boseaceae</taxon>
        <taxon>Bosea</taxon>
    </lineage>
</organism>
<comment type="caution">
    <text evidence="1">The sequence shown here is derived from an EMBL/GenBank/DDBJ whole genome shotgun (WGS) entry which is preliminary data.</text>
</comment>
<accession>A0A2S4LTB5</accession>
<protein>
    <submittedName>
        <fullName evidence="1">Uncharacterized protein</fullName>
    </submittedName>
</protein>
<name>A0A2S4LTB5_9HYPH</name>
<dbReference type="RefSeq" id="WP_103721433.1">
    <property type="nucleotide sequence ID" value="NZ_PQFZ01000031.1"/>
</dbReference>
<sequence>MMIVKAGPEFMSAVAAGAVQRFVLGSIDQFDATPFNIGDGSFTLRWGGSSVRMDIYPDGVNFAGPGVDHRLERYDYNDLKALADAALATLDSYLRDV</sequence>
<evidence type="ECO:0000313" key="2">
    <source>
        <dbReference type="Proteomes" id="UP000236919"/>
    </source>
</evidence>
<dbReference type="AlphaFoldDB" id="A0A2S4LTB5"/>
<reference evidence="1 2" key="1">
    <citation type="submission" date="2018-01" db="EMBL/GenBank/DDBJ databases">
        <title>Genomic Encyclopedia of Type Strains, Phase III (KMG-III): the genomes of soil and plant-associated and newly described type strains.</title>
        <authorList>
            <person name="Whitman W."/>
        </authorList>
    </citation>
    <scope>NUCLEOTIDE SEQUENCE [LARGE SCALE GENOMIC DNA]</scope>
    <source>
        <strain evidence="1 2">1131</strain>
    </source>
</reference>